<proteinExistence type="predicted"/>
<dbReference type="InterPro" id="IPR057878">
    <property type="entry name" value="CrAss_Ring_2"/>
</dbReference>
<dbReference type="EMBL" id="BK010471">
    <property type="protein sequence ID" value="DAB41570.1"/>
    <property type="molecule type" value="Genomic_DNA"/>
</dbReference>
<evidence type="ECO:0000313" key="2">
    <source>
        <dbReference type="Proteomes" id="UP001097704"/>
    </source>
</evidence>
<evidence type="ECO:0000313" key="1">
    <source>
        <dbReference type="EMBL" id="DAB41570.1"/>
    </source>
</evidence>
<dbReference type="RefSeq" id="YP_010509458.1">
    <property type="nucleotide sequence ID" value="NC_067194.1"/>
</dbReference>
<dbReference type="Pfam" id="PF25702">
    <property type="entry name" value="CrAss_Ring_2"/>
    <property type="match status" value="1"/>
</dbReference>
<dbReference type="Proteomes" id="UP001097704">
    <property type="component" value="Segment"/>
</dbReference>
<gene>
    <name evidence="1" type="primary">KP06_gp52</name>
</gene>
<name>A0A348JCS5_9CAUD</name>
<keyword evidence="2" id="KW-1185">Reference proteome</keyword>
<sequence length="234" mass="27030">MASLNQLVSEFAHAVGNPNSIPLRRNLRYAILHGRNELIRKSYENHKYVDKGLQQRIRVSIINVPDGDLYNSQTLGLPAIKRTKQEVPKPVRFINNLPFQSIRTTGHTGIEIPFAKEASAKFYHYLAGMCNLPVYDYINGYIYFFSNNKDWFQNIGSIIIESPFEIPYLVPTETVEKAKDVNYDPIDDEAKYDDDEFLIPEDMIGTLKEIVFKRNLIEVPRQTNETPIDNFVTR</sequence>
<reference evidence="1 2" key="1">
    <citation type="journal article" date="2014" name="Nat. Commun.">
        <title>A highly abundant bacteriophage discovered in the unknown sequences of human faecal metagenomes.</title>
        <authorList>
            <person name="Dutilh B.E."/>
            <person name="Cassman N."/>
            <person name="McNair K."/>
            <person name="Sanchez S.E."/>
            <person name="Silva G.G."/>
            <person name="Boling L."/>
            <person name="Barr J.J."/>
            <person name="Speth D.R."/>
            <person name="Seguritan V."/>
            <person name="Aziz R.K."/>
            <person name="Felts B."/>
            <person name="Dinsdale E.A."/>
            <person name="Mokili J.L."/>
            <person name="Edwards R.A."/>
        </authorList>
    </citation>
    <scope>NUCLEOTIDE SEQUENCE [LARGE SCALE GENOMIC DNA]</scope>
</reference>
<dbReference type="GeneID" id="75576119"/>
<organism evidence="1 2">
    <name type="scientific">Carjivirus communis</name>
    <dbReference type="NCBI Taxonomy" id="2955582"/>
    <lineage>
        <taxon>Viruses</taxon>
        <taxon>Duplodnaviria</taxon>
        <taxon>Heunggongvirae</taxon>
        <taxon>Uroviricota</taxon>
        <taxon>Caudoviricetes</taxon>
        <taxon>Crassvirales</taxon>
        <taxon>Intestiviridae</taxon>
        <taxon>Crudevirinae</taxon>
        <taxon>Carjivirus</taxon>
    </lineage>
</organism>
<dbReference type="KEGG" id="vg:75576119"/>
<protein>
    <submittedName>
        <fullName evidence="1">Integration host factor IHF subunit histone-like protein</fullName>
    </submittedName>
</protein>
<accession>A0A348JCS5</accession>